<dbReference type="InterPro" id="IPR052973">
    <property type="entry name" value="Fungal_sec-metab_reg_TF"/>
</dbReference>
<dbReference type="Proteomes" id="UP000275078">
    <property type="component" value="Unassembled WGS sequence"/>
</dbReference>
<dbReference type="PANTHER" id="PTHR35392">
    <property type="entry name" value="ZN(II)2CYS6 TRANSCRIPTION FACTOR (EUROFUNG)-RELATED-RELATED"/>
    <property type="match status" value="1"/>
</dbReference>
<dbReference type="PANTHER" id="PTHR35392:SF2">
    <property type="entry name" value="ZN(II)2CYS6 TRANSCRIPTION FACTOR (EUROFUNG)"/>
    <property type="match status" value="1"/>
</dbReference>
<dbReference type="AlphaFoldDB" id="A0A3N4HUI2"/>
<sequence>MSESGSKNTNFAFTGSLFEADPEQEIVLDEFDIFCGLNLPMDATPTFDTSTLTEYTFPSPDCFQTSSPVFSDSNWNNTPGVISASACAIHTQSLQVSDSNTFLPQQRTNSLFLYSSSFFQPAANSLPLYHSNNHSCPYSLSQTSTNEPEADHIWNLSHLNPEAATSAVYVVSNSFRQDADSSSASSSQEHSPLPEPPVIEVCLLPTKASRNQALQRKRGPNVELAAQPSASKRNKNRQRQEKEDTILKRVQPPAAVHYEDPRPMAKCIGVMKEGRKPPVGKKLNQAEREKKDRMRKRGACYVCKFRKTSCEDVEGPCGSCTNLFNKYWKCGTLDLLNLACVRMSLHEMRFRNPCDVVNFSSPYDRKSSALFDDVFMKSILNGFRFCGEDNNSPLDLLEGFFIDRQRFEEHFGRYEKLILAYLDPGYVAFHKELLSSPTFHDLFFITRRHAKLTKPQIQRNRKSVNFQPSNASCFFKE</sequence>
<reference evidence="2 3" key="1">
    <citation type="journal article" date="2018" name="Nat. Ecol. Evol.">
        <title>Pezizomycetes genomes reveal the molecular basis of ectomycorrhizal truffle lifestyle.</title>
        <authorList>
            <person name="Murat C."/>
            <person name="Payen T."/>
            <person name="Noel B."/>
            <person name="Kuo A."/>
            <person name="Morin E."/>
            <person name="Chen J."/>
            <person name="Kohler A."/>
            <person name="Krizsan K."/>
            <person name="Balestrini R."/>
            <person name="Da Silva C."/>
            <person name="Montanini B."/>
            <person name="Hainaut M."/>
            <person name="Levati E."/>
            <person name="Barry K.W."/>
            <person name="Belfiori B."/>
            <person name="Cichocki N."/>
            <person name="Clum A."/>
            <person name="Dockter R.B."/>
            <person name="Fauchery L."/>
            <person name="Guy J."/>
            <person name="Iotti M."/>
            <person name="Le Tacon F."/>
            <person name="Lindquist E.A."/>
            <person name="Lipzen A."/>
            <person name="Malagnac F."/>
            <person name="Mello A."/>
            <person name="Molinier V."/>
            <person name="Miyauchi S."/>
            <person name="Poulain J."/>
            <person name="Riccioni C."/>
            <person name="Rubini A."/>
            <person name="Sitrit Y."/>
            <person name="Splivallo R."/>
            <person name="Traeger S."/>
            <person name="Wang M."/>
            <person name="Zifcakova L."/>
            <person name="Wipf D."/>
            <person name="Zambonelli A."/>
            <person name="Paolocci F."/>
            <person name="Nowrousian M."/>
            <person name="Ottonello S."/>
            <person name="Baldrian P."/>
            <person name="Spatafora J.W."/>
            <person name="Henrissat B."/>
            <person name="Nagy L.G."/>
            <person name="Aury J.M."/>
            <person name="Wincker P."/>
            <person name="Grigoriev I.V."/>
            <person name="Bonfante P."/>
            <person name="Martin F.M."/>
        </authorList>
    </citation>
    <scope>NUCLEOTIDE SEQUENCE [LARGE SCALE GENOMIC DNA]</scope>
    <source>
        <strain evidence="2 3">RN42</strain>
    </source>
</reference>
<keyword evidence="3" id="KW-1185">Reference proteome</keyword>
<name>A0A3N4HUI2_ASCIM</name>
<protein>
    <submittedName>
        <fullName evidence="2">Uncharacterized protein</fullName>
    </submittedName>
</protein>
<evidence type="ECO:0000256" key="1">
    <source>
        <dbReference type="SAM" id="MobiDB-lite"/>
    </source>
</evidence>
<dbReference type="EMBL" id="ML119726">
    <property type="protein sequence ID" value="RPA77455.1"/>
    <property type="molecule type" value="Genomic_DNA"/>
</dbReference>
<evidence type="ECO:0000313" key="3">
    <source>
        <dbReference type="Proteomes" id="UP000275078"/>
    </source>
</evidence>
<evidence type="ECO:0000313" key="2">
    <source>
        <dbReference type="EMBL" id="RPA77455.1"/>
    </source>
</evidence>
<proteinExistence type="predicted"/>
<gene>
    <name evidence="2" type="ORF">BJ508DRAFT_170436</name>
</gene>
<accession>A0A3N4HUI2</accession>
<organism evidence="2 3">
    <name type="scientific">Ascobolus immersus RN42</name>
    <dbReference type="NCBI Taxonomy" id="1160509"/>
    <lineage>
        <taxon>Eukaryota</taxon>
        <taxon>Fungi</taxon>
        <taxon>Dikarya</taxon>
        <taxon>Ascomycota</taxon>
        <taxon>Pezizomycotina</taxon>
        <taxon>Pezizomycetes</taxon>
        <taxon>Pezizales</taxon>
        <taxon>Ascobolaceae</taxon>
        <taxon>Ascobolus</taxon>
    </lineage>
</organism>
<feature type="region of interest" description="Disordered" evidence="1">
    <location>
        <begin position="211"/>
        <end position="246"/>
    </location>
</feature>